<evidence type="ECO:0000256" key="3">
    <source>
        <dbReference type="ARBA" id="ARBA00022771"/>
    </source>
</evidence>
<feature type="region of interest" description="Disordered" evidence="6">
    <location>
        <begin position="298"/>
        <end position="454"/>
    </location>
</feature>
<keyword evidence="4" id="KW-0862">Zinc</keyword>
<keyword evidence="2" id="KW-0479">Metal-binding</keyword>
<dbReference type="InterPro" id="IPR038508">
    <property type="entry name" value="ArfGAP_dom_sf"/>
</dbReference>
<evidence type="ECO:0000256" key="5">
    <source>
        <dbReference type="PROSITE-ProRule" id="PRU00288"/>
    </source>
</evidence>
<evidence type="ECO:0000256" key="2">
    <source>
        <dbReference type="ARBA" id="ARBA00022723"/>
    </source>
</evidence>
<dbReference type="PANTHER" id="PTHR45686:SF4">
    <property type="entry name" value="ADP-RIBOSYLATION FACTOR GTPASE ACTIVATING PROTEIN 3, ISOFORM H"/>
    <property type="match status" value="1"/>
</dbReference>
<evidence type="ECO:0000256" key="6">
    <source>
        <dbReference type="SAM" id="MobiDB-lite"/>
    </source>
</evidence>
<dbReference type="InterPro" id="IPR001164">
    <property type="entry name" value="ArfGAP_dom"/>
</dbReference>
<dbReference type="CDD" id="cd08831">
    <property type="entry name" value="ArfGap_ArfGap2_3_like"/>
    <property type="match status" value="1"/>
</dbReference>
<dbReference type="Pfam" id="PF01412">
    <property type="entry name" value="ArfGap"/>
    <property type="match status" value="1"/>
</dbReference>
<gene>
    <name evidence="8" type="ORF">PBIL07802_LOCUS14804</name>
</gene>
<dbReference type="PANTHER" id="PTHR45686">
    <property type="entry name" value="ADP-RIBOSYLATION FACTOR GTPASE ACTIVATING PROTEIN 3, ISOFORM H-RELATED"/>
    <property type="match status" value="1"/>
</dbReference>
<organism evidence="8">
    <name type="scientific">Palpitomonas bilix</name>
    <dbReference type="NCBI Taxonomy" id="652834"/>
    <lineage>
        <taxon>Eukaryota</taxon>
        <taxon>Eukaryota incertae sedis</taxon>
    </lineage>
</organism>
<feature type="compositionally biased region" description="Low complexity" evidence="6">
    <location>
        <begin position="201"/>
        <end position="221"/>
    </location>
</feature>
<evidence type="ECO:0000259" key="7">
    <source>
        <dbReference type="PROSITE" id="PS50115"/>
    </source>
</evidence>
<feature type="compositionally biased region" description="Acidic residues" evidence="6">
    <location>
        <begin position="418"/>
        <end position="428"/>
    </location>
</feature>
<accession>A0A7S3DBH4</accession>
<feature type="region of interest" description="Disordered" evidence="6">
    <location>
        <begin position="181"/>
        <end position="284"/>
    </location>
</feature>
<name>A0A7S3DBH4_9EUKA</name>
<reference evidence="8" key="1">
    <citation type="submission" date="2021-01" db="EMBL/GenBank/DDBJ databases">
        <authorList>
            <person name="Corre E."/>
            <person name="Pelletier E."/>
            <person name="Niang G."/>
            <person name="Scheremetjew M."/>
            <person name="Finn R."/>
            <person name="Kale V."/>
            <person name="Holt S."/>
            <person name="Cochrane G."/>
            <person name="Meng A."/>
            <person name="Brown T."/>
            <person name="Cohen L."/>
        </authorList>
    </citation>
    <scope>NUCLEOTIDE SEQUENCE</scope>
    <source>
        <strain evidence="8">NIES-2562</strain>
    </source>
</reference>
<dbReference type="GO" id="GO:0000139">
    <property type="term" value="C:Golgi membrane"/>
    <property type="evidence" value="ECO:0007669"/>
    <property type="project" value="GOC"/>
</dbReference>
<dbReference type="PRINTS" id="PR00405">
    <property type="entry name" value="REVINTRACTNG"/>
</dbReference>
<feature type="region of interest" description="Disordered" evidence="6">
    <location>
        <begin position="144"/>
        <end position="167"/>
    </location>
</feature>
<dbReference type="PROSITE" id="PS50115">
    <property type="entry name" value="ARFGAP"/>
    <property type="match status" value="1"/>
</dbReference>
<feature type="compositionally biased region" description="Acidic residues" evidence="6">
    <location>
        <begin position="345"/>
        <end position="354"/>
    </location>
</feature>
<dbReference type="SUPFAM" id="SSF57863">
    <property type="entry name" value="ArfGap/RecO-like zinc finger"/>
    <property type="match status" value="1"/>
</dbReference>
<feature type="compositionally biased region" description="Basic and acidic residues" evidence="6">
    <location>
        <begin position="355"/>
        <end position="370"/>
    </location>
</feature>
<feature type="compositionally biased region" description="Polar residues" evidence="6">
    <location>
        <begin position="401"/>
        <end position="412"/>
    </location>
</feature>
<sequence>MDISSTIASIAQEKMVPMEKAKEILSKIRLRQENKTCFDCPAKNPSWASATFGVFLCYHCSGFHRNMGTHISFVRSAEMDGWRPDHLVNMLLGGNGRADKYFKQHGVQKDSKATDKYNNRGAQMYKQALHADTKKELAKYANVRPVASSPAPSSASEKSESGLSTSSKDFLADEIAKLSVAQQPQRAGVPPKQAAPHHARSSSASQAAKRTVTVKAAAPAKSGLGAKRISSGSAFDEAMKESASAGGGNSMHRAQSQPAMSGWGDGSFMDDDEDEESVPVKATHVKAPVVAAPKGTSFFDEWDTVENGGSGGDEWGATPAPAKVSALPATQKATRASSSGWDDFDHNEEEEKEGGEEKKDDFGWSEPHEGDDFDSLWQASSKSKPAAAVKVQASPSKQQQKRAGTSDPFSASSKHDDEWDWGQGEEEGTSTSANKFGYDDPSLSGKKKGGAVGGSTAFVSAKPTWSAMERDESNSFEKGRHICFLCVSCRTF</sequence>
<keyword evidence="1" id="KW-0343">GTPase activation</keyword>
<evidence type="ECO:0000313" key="8">
    <source>
        <dbReference type="EMBL" id="CAE0252577.1"/>
    </source>
</evidence>
<feature type="compositionally biased region" description="Polar residues" evidence="6">
    <location>
        <begin position="331"/>
        <end position="340"/>
    </location>
</feature>
<proteinExistence type="predicted"/>
<feature type="domain" description="Arf-GAP" evidence="7">
    <location>
        <begin position="22"/>
        <end position="127"/>
    </location>
</feature>
<dbReference type="Gene3D" id="1.10.220.150">
    <property type="entry name" value="Arf GTPase activating protein"/>
    <property type="match status" value="1"/>
</dbReference>
<evidence type="ECO:0000256" key="4">
    <source>
        <dbReference type="ARBA" id="ARBA00022833"/>
    </source>
</evidence>
<keyword evidence="3 5" id="KW-0863">Zinc-finger</keyword>
<feature type="compositionally biased region" description="Acidic residues" evidence="6">
    <location>
        <begin position="268"/>
        <end position="277"/>
    </location>
</feature>
<dbReference type="GO" id="GO:0005096">
    <property type="term" value="F:GTPase activator activity"/>
    <property type="evidence" value="ECO:0007669"/>
    <property type="project" value="UniProtKB-KW"/>
</dbReference>
<dbReference type="GO" id="GO:0008270">
    <property type="term" value="F:zinc ion binding"/>
    <property type="evidence" value="ECO:0007669"/>
    <property type="project" value="UniProtKB-KW"/>
</dbReference>
<dbReference type="GO" id="GO:0048205">
    <property type="term" value="P:COPI coating of Golgi vesicle"/>
    <property type="evidence" value="ECO:0007669"/>
    <property type="project" value="TreeGrafter"/>
</dbReference>
<feature type="compositionally biased region" description="Low complexity" evidence="6">
    <location>
        <begin position="378"/>
        <end position="397"/>
    </location>
</feature>
<dbReference type="InterPro" id="IPR037278">
    <property type="entry name" value="ARFGAP/RecO"/>
</dbReference>
<evidence type="ECO:0000256" key="1">
    <source>
        <dbReference type="ARBA" id="ARBA00022468"/>
    </source>
</evidence>
<feature type="compositionally biased region" description="Low complexity" evidence="6">
    <location>
        <begin position="148"/>
        <end position="167"/>
    </location>
</feature>
<dbReference type="SMART" id="SM00105">
    <property type="entry name" value="ArfGap"/>
    <property type="match status" value="1"/>
</dbReference>
<dbReference type="EMBL" id="HBIB01022689">
    <property type="protein sequence ID" value="CAE0252577.1"/>
    <property type="molecule type" value="Transcribed_RNA"/>
</dbReference>
<protein>
    <recommendedName>
        <fullName evidence="7">Arf-GAP domain-containing protein</fullName>
    </recommendedName>
</protein>
<dbReference type="AlphaFoldDB" id="A0A7S3DBH4"/>